<sequence length="886" mass="103981">MTVSITRNSFYFFQTGRSKLVKIYSIVIPNSSPLLNLKSRSIFFAHFSTKIPFFSFKACTSFINMSSDTLSLKQDLEFYVENIPENKKLVVHLKSLILLKNEKKTIEFILEYPLNQLIYLINTLDKTELRYLRKISRREFIKLDDYHTSLYSNSHLRKKKISTTSFRQRFFLYDSKKTNCINKTHLANFILNSILITQKKGYRIGSTEISDWIWVHNKLGNYKLSIATWLFAVNKLINRIIKLELYDNNKDLAKDFLVFFNNWNNNFKDYLEYLAIDTEFNTTIFLDTIEKISTSAHTYAIETSILLKNHDMFKMIYDTALALETYNSYKINSYRTLWPNELTLKVITTASSYNYGSFFKPTQGNFFYFGPELVLTLLRDFDRYCTYAPKNLLAVYEKLRKCLFQMYLQELISNNNFLTLIEVSSMVVKSKNKTTLDLNNMRENWINNQPLNYKDLGEIVLVLIKNSRLKQAKALIEMFYDLNIEKNTYLWEIYLLGISKINNPNLFYLTLNKLISKNVILNHATTNIIIQGCLRVKTRSSLKMALLLYYQLRKKVLLDPLIVITIAHGLLKKHQSIRMHDLGVRIFTEFFYKNLNHLPFEHILQSAEPKAIFFFLENIIYFKSVYPEVEDLYSFIISKLLKSDFALLNNYQFLLILKGLISLNRLHESFFFYCSVLSVNKEPFKSSTHILISNIVKSMLESAMKNNQLNLIFDFCDKSLNSKITLQNLFVELSQSINRESFNFLSINSSICDILGTNLTSGLLSWVYKIVPQHQHPVAHMAIFQALLFCAGQQDSISGSIFFDYTLQLFLTIDALYPRHSETQLVAPPFNYNTYVLLINYSLYFNKGHVARTIWCKLNCEKMLKINIYSKKYRKIQNKLKNITRI</sequence>
<keyword evidence="2" id="KW-1185">Reference proteome</keyword>
<reference evidence="1 2" key="1">
    <citation type="journal article" date="2018" name="MBio">
        <title>Comparative Genomics Reveals the Core Gene Toolbox for the Fungus-Insect Symbiosis.</title>
        <authorList>
            <person name="Wang Y."/>
            <person name="Stata M."/>
            <person name="Wang W."/>
            <person name="Stajich J.E."/>
            <person name="White M.M."/>
            <person name="Moncalvo J.M."/>
        </authorList>
    </citation>
    <scope>NUCLEOTIDE SEQUENCE [LARGE SCALE GENOMIC DNA]</scope>
    <source>
        <strain evidence="1 2">SWE-8-4</strain>
    </source>
</reference>
<protein>
    <submittedName>
        <fullName evidence="1">Uncharacterized protein</fullName>
    </submittedName>
</protein>
<name>A0A2T9YWC8_9FUNG</name>
<dbReference type="OrthoDB" id="185373at2759"/>
<dbReference type="AlphaFoldDB" id="A0A2T9YWC8"/>
<dbReference type="Gene3D" id="1.25.40.10">
    <property type="entry name" value="Tetratricopeptide repeat domain"/>
    <property type="match status" value="1"/>
</dbReference>
<proteinExistence type="predicted"/>
<evidence type="ECO:0000313" key="1">
    <source>
        <dbReference type="EMBL" id="PVU96604.1"/>
    </source>
</evidence>
<evidence type="ECO:0000313" key="2">
    <source>
        <dbReference type="Proteomes" id="UP000245383"/>
    </source>
</evidence>
<accession>A0A2T9YWC8</accession>
<dbReference type="Proteomes" id="UP000245383">
    <property type="component" value="Unassembled WGS sequence"/>
</dbReference>
<dbReference type="InterPro" id="IPR011990">
    <property type="entry name" value="TPR-like_helical_dom_sf"/>
</dbReference>
<organism evidence="1 2">
    <name type="scientific">Smittium simulii</name>
    <dbReference type="NCBI Taxonomy" id="133385"/>
    <lineage>
        <taxon>Eukaryota</taxon>
        <taxon>Fungi</taxon>
        <taxon>Fungi incertae sedis</taxon>
        <taxon>Zoopagomycota</taxon>
        <taxon>Kickxellomycotina</taxon>
        <taxon>Harpellomycetes</taxon>
        <taxon>Harpellales</taxon>
        <taxon>Legeriomycetaceae</taxon>
        <taxon>Smittium</taxon>
    </lineage>
</organism>
<comment type="caution">
    <text evidence="1">The sequence shown here is derived from an EMBL/GenBank/DDBJ whole genome shotgun (WGS) entry which is preliminary data.</text>
</comment>
<gene>
    <name evidence="1" type="ORF">BB561_001072</name>
</gene>
<dbReference type="EMBL" id="MBFR01000028">
    <property type="protein sequence ID" value="PVU96604.1"/>
    <property type="molecule type" value="Genomic_DNA"/>
</dbReference>